<protein>
    <submittedName>
        <fullName evidence="1">Uncharacterized protein</fullName>
    </submittedName>
</protein>
<name>A0A3S9UAU4_9CAUD</name>
<gene>
    <name evidence="1" type="primary">64</name>
    <name evidence="1" type="ORF">PBI_DUKE13_64</name>
</gene>
<dbReference type="EMBL" id="MK279849">
    <property type="protein sequence ID" value="AZS07404.1"/>
    <property type="molecule type" value="Genomic_DNA"/>
</dbReference>
<dbReference type="Proteomes" id="UP000287876">
    <property type="component" value="Segment"/>
</dbReference>
<reference evidence="1 2" key="1">
    <citation type="submission" date="2018-12" db="EMBL/GenBank/DDBJ databases">
        <authorList>
            <person name="Betsko A.J."/>
            <person name="Stoner T.H."/>
            <person name="Garlena R.A."/>
            <person name="Russell D.A."/>
            <person name="Pope W.H."/>
            <person name="Jacobs-Sera D."/>
            <person name="Hatfull G.F."/>
        </authorList>
    </citation>
    <scope>NUCLEOTIDE SEQUENCE [LARGE SCALE GENOMIC DNA]</scope>
</reference>
<evidence type="ECO:0000313" key="2">
    <source>
        <dbReference type="Proteomes" id="UP000287876"/>
    </source>
</evidence>
<evidence type="ECO:0000313" key="1">
    <source>
        <dbReference type="EMBL" id="AZS07404.1"/>
    </source>
</evidence>
<sequence length="157" mass="17880">MALSEEYISSSLRELTKALRSLTGEGPLGVLGGDNGYGCDYENDVFMMHPFCWCERMDCPWCLDCECPDGVYQYFVDGQAVNSETYYEANPRARSYRIVEELQCDGCVKRRTTGFAPNFLYKPTGGEVHWYKYIGRGMEIKGDLPVDFLVKCLESLK</sequence>
<organism evidence="1 2">
    <name type="scientific">Mycobacterium phage Duke13</name>
    <dbReference type="NCBI Taxonomy" id="2499038"/>
    <lineage>
        <taxon>Viruses</taxon>
        <taxon>Duplodnaviria</taxon>
        <taxon>Heunggongvirae</taxon>
        <taxon>Uroviricota</taxon>
        <taxon>Caudoviricetes</taxon>
        <taxon>Omegavirus</taxon>
        <taxon>Omegavirus baka</taxon>
    </lineage>
</organism>
<proteinExistence type="predicted"/>
<accession>A0A3S9UAU4</accession>